<gene>
    <name evidence="2" type="ORF">L873DRAFT_1814065</name>
</gene>
<dbReference type="EMBL" id="ML120435">
    <property type="protein sequence ID" value="RPA94557.1"/>
    <property type="molecule type" value="Genomic_DNA"/>
</dbReference>
<feature type="compositionally biased region" description="Basic residues" evidence="1">
    <location>
        <begin position="8"/>
        <end position="28"/>
    </location>
</feature>
<dbReference type="Proteomes" id="UP000276215">
    <property type="component" value="Unassembled WGS sequence"/>
</dbReference>
<evidence type="ECO:0000313" key="2">
    <source>
        <dbReference type="EMBL" id="RPA94557.1"/>
    </source>
</evidence>
<organism evidence="2 3">
    <name type="scientific">Choiromyces venosus 120613-1</name>
    <dbReference type="NCBI Taxonomy" id="1336337"/>
    <lineage>
        <taxon>Eukaryota</taxon>
        <taxon>Fungi</taxon>
        <taxon>Dikarya</taxon>
        <taxon>Ascomycota</taxon>
        <taxon>Pezizomycotina</taxon>
        <taxon>Pezizomycetes</taxon>
        <taxon>Pezizales</taxon>
        <taxon>Tuberaceae</taxon>
        <taxon>Choiromyces</taxon>
    </lineage>
</organism>
<sequence>MICLKTEGKKKKKEKEKRKQKKEKRKKQGTIQTVPTYFRTPDSHHTPLNDTQSTGIRTHHMKPPGASIGSAVSKPIP</sequence>
<evidence type="ECO:0000313" key="3">
    <source>
        <dbReference type="Proteomes" id="UP000276215"/>
    </source>
</evidence>
<feature type="region of interest" description="Disordered" evidence="1">
    <location>
        <begin position="1"/>
        <end position="77"/>
    </location>
</feature>
<evidence type="ECO:0000256" key="1">
    <source>
        <dbReference type="SAM" id="MobiDB-lite"/>
    </source>
</evidence>
<dbReference type="AlphaFoldDB" id="A0A3N4JB63"/>
<keyword evidence="3" id="KW-1185">Reference proteome</keyword>
<protein>
    <submittedName>
        <fullName evidence="2">Uncharacterized protein</fullName>
    </submittedName>
</protein>
<proteinExistence type="predicted"/>
<accession>A0A3N4JB63</accession>
<name>A0A3N4JB63_9PEZI</name>
<reference evidence="2 3" key="1">
    <citation type="journal article" date="2018" name="Nat. Ecol. Evol.">
        <title>Pezizomycetes genomes reveal the molecular basis of ectomycorrhizal truffle lifestyle.</title>
        <authorList>
            <person name="Murat C."/>
            <person name="Payen T."/>
            <person name="Noel B."/>
            <person name="Kuo A."/>
            <person name="Morin E."/>
            <person name="Chen J."/>
            <person name="Kohler A."/>
            <person name="Krizsan K."/>
            <person name="Balestrini R."/>
            <person name="Da Silva C."/>
            <person name="Montanini B."/>
            <person name="Hainaut M."/>
            <person name="Levati E."/>
            <person name="Barry K.W."/>
            <person name="Belfiori B."/>
            <person name="Cichocki N."/>
            <person name="Clum A."/>
            <person name="Dockter R.B."/>
            <person name="Fauchery L."/>
            <person name="Guy J."/>
            <person name="Iotti M."/>
            <person name="Le Tacon F."/>
            <person name="Lindquist E.A."/>
            <person name="Lipzen A."/>
            <person name="Malagnac F."/>
            <person name="Mello A."/>
            <person name="Molinier V."/>
            <person name="Miyauchi S."/>
            <person name="Poulain J."/>
            <person name="Riccioni C."/>
            <person name="Rubini A."/>
            <person name="Sitrit Y."/>
            <person name="Splivallo R."/>
            <person name="Traeger S."/>
            <person name="Wang M."/>
            <person name="Zifcakova L."/>
            <person name="Wipf D."/>
            <person name="Zambonelli A."/>
            <person name="Paolocci F."/>
            <person name="Nowrousian M."/>
            <person name="Ottonello S."/>
            <person name="Baldrian P."/>
            <person name="Spatafora J.W."/>
            <person name="Henrissat B."/>
            <person name="Nagy L.G."/>
            <person name="Aury J.M."/>
            <person name="Wincker P."/>
            <person name="Grigoriev I.V."/>
            <person name="Bonfante P."/>
            <person name="Martin F.M."/>
        </authorList>
    </citation>
    <scope>NUCLEOTIDE SEQUENCE [LARGE SCALE GENOMIC DNA]</scope>
    <source>
        <strain evidence="2 3">120613-1</strain>
    </source>
</reference>